<sequence length="284" mass="28751">MTSTALEPRLLTGAPTMPVTHRRRTGRVTLARVILSEWIKIRSLRSTVVSLFATFGVVVALGLLFAAVAAGHVGGESIGLGAGGTSDPVSASLGGVQLAQLVIGVIGVLLVAGEYSTGMIRTTLAAVPKRLPVLWGKTIVFGGVTLALMLVGTLAAFFGGQQIMGTHGVSLFDPGVLRAVIGAAVYLTGVGLLGLTLAALLRGTAAAIAALFGAMLVVPGLFPLLPSSWNDTVGPYLPSHAGESFMAVTPSAGMLGPWAGLAVFAGYVVAALAAAAVMLKRRDA</sequence>
<feature type="transmembrane region" description="Helical" evidence="1">
    <location>
        <begin position="179"/>
        <end position="201"/>
    </location>
</feature>
<keyword evidence="3" id="KW-1185">Reference proteome</keyword>
<name>A0A495JU94_9ACTN</name>
<dbReference type="Proteomes" id="UP000277671">
    <property type="component" value="Unassembled WGS sequence"/>
</dbReference>
<dbReference type="PANTHER" id="PTHR37305">
    <property type="entry name" value="INTEGRAL MEMBRANE PROTEIN-RELATED"/>
    <property type="match status" value="1"/>
</dbReference>
<keyword evidence="1" id="KW-0812">Transmembrane</keyword>
<feature type="transmembrane region" description="Helical" evidence="1">
    <location>
        <begin position="258"/>
        <end position="279"/>
    </location>
</feature>
<accession>A0A495JU94</accession>
<keyword evidence="1" id="KW-1133">Transmembrane helix</keyword>
<feature type="transmembrane region" description="Helical" evidence="1">
    <location>
        <begin position="48"/>
        <end position="71"/>
    </location>
</feature>
<protein>
    <submittedName>
        <fullName evidence="2">ABC-type transport system involved in multi-copper enzyme maturation permease subunit</fullName>
    </submittedName>
</protein>
<dbReference type="PANTHER" id="PTHR37305:SF1">
    <property type="entry name" value="MEMBRANE PROTEIN"/>
    <property type="match status" value="1"/>
</dbReference>
<evidence type="ECO:0000313" key="3">
    <source>
        <dbReference type="Proteomes" id="UP000277671"/>
    </source>
</evidence>
<organism evidence="2 3">
    <name type="scientific">Micromonospora pisi</name>
    <dbReference type="NCBI Taxonomy" id="589240"/>
    <lineage>
        <taxon>Bacteria</taxon>
        <taxon>Bacillati</taxon>
        <taxon>Actinomycetota</taxon>
        <taxon>Actinomycetes</taxon>
        <taxon>Micromonosporales</taxon>
        <taxon>Micromonosporaceae</taxon>
        <taxon>Micromonospora</taxon>
    </lineage>
</organism>
<dbReference type="AlphaFoldDB" id="A0A495JU94"/>
<dbReference type="EMBL" id="RBKT01000001">
    <property type="protein sequence ID" value="RKR92105.1"/>
    <property type="molecule type" value="Genomic_DNA"/>
</dbReference>
<gene>
    <name evidence="2" type="ORF">BDK92_6537</name>
</gene>
<feature type="transmembrane region" description="Helical" evidence="1">
    <location>
        <begin position="134"/>
        <end position="159"/>
    </location>
</feature>
<evidence type="ECO:0000256" key="1">
    <source>
        <dbReference type="SAM" id="Phobius"/>
    </source>
</evidence>
<feature type="transmembrane region" description="Helical" evidence="1">
    <location>
        <begin position="208"/>
        <end position="229"/>
    </location>
</feature>
<dbReference type="RefSeq" id="WP_211349445.1">
    <property type="nucleotide sequence ID" value="NZ_RBKT01000001.1"/>
</dbReference>
<comment type="caution">
    <text evidence="2">The sequence shown here is derived from an EMBL/GenBank/DDBJ whole genome shotgun (WGS) entry which is preliminary data.</text>
</comment>
<feature type="transmembrane region" description="Helical" evidence="1">
    <location>
        <begin position="91"/>
        <end position="113"/>
    </location>
</feature>
<keyword evidence="1" id="KW-0472">Membrane</keyword>
<proteinExistence type="predicted"/>
<evidence type="ECO:0000313" key="2">
    <source>
        <dbReference type="EMBL" id="RKR92105.1"/>
    </source>
</evidence>
<reference evidence="2 3" key="1">
    <citation type="submission" date="2018-10" db="EMBL/GenBank/DDBJ databases">
        <title>Sequencing the genomes of 1000 actinobacteria strains.</title>
        <authorList>
            <person name="Klenk H.-P."/>
        </authorList>
    </citation>
    <scope>NUCLEOTIDE SEQUENCE [LARGE SCALE GENOMIC DNA]</scope>
    <source>
        <strain evidence="2 3">DSM 45175</strain>
    </source>
</reference>